<feature type="signal peptide" evidence="3">
    <location>
        <begin position="1"/>
        <end position="22"/>
    </location>
</feature>
<dbReference type="InterPro" id="IPR002818">
    <property type="entry name" value="DJ-1/PfpI"/>
</dbReference>
<dbReference type="InterPro" id="IPR009057">
    <property type="entry name" value="Homeodomain-like_sf"/>
</dbReference>
<dbReference type="AlphaFoldDB" id="A0A7M4DNX3"/>
<keyword evidence="6" id="KW-1185">Reference proteome</keyword>
<feature type="chain" id="PRO_5039238530" evidence="3">
    <location>
        <begin position="23"/>
        <end position="317"/>
    </location>
</feature>
<comment type="caution">
    <text evidence="5">The sequence shown here is derived from an EMBL/GenBank/DDBJ whole genome shotgun (WGS) entry which is preliminary data.</text>
</comment>
<evidence type="ECO:0000256" key="3">
    <source>
        <dbReference type="SAM" id="SignalP"/>
    </source>
</evidence>
<dbReference type="PANTHER" id="PTHR43130">
    <property type="entry name" value="ARAC-FAMILY TRANSCRIPTIONAL REGULATOR"/>
    <property type="match status" value="1"/>
</dbReference>
<dbReference type="InterPro" id="IPR052158">
    <property type="entry name" value="INH-QAR"/>
</dbReference>
<dbReference type="SMART" id="SM00342">
    <property type="entry name" value="HTH_ARAC"/>
    <property type="match status" value="1"/>
</dbReference>
<dbReference type="InterPro" id="IPR029062">
    <property type="entry name" value="Class_I_gatase-like"/>
</dbReference>
<sequence length="317" mass="34316">MALHRIAALLLEPMAAFEYAVAAEVFGLDRTDDGVPPFEFITAGPVVGEPVGLNSGGAIVPTHAWSDAIDADLVVVPASAIREDYPADLLDVIRTAHARGATILTICSGAFTLAATGLLDGKRATTHWRYLDLFRQRFPQVDVSMDVLYVDNGSIITGAGTSAGIDACLHLVRRELGAGVANVIARRMVVPPQRDGGQRQYVQAPVPECTADSLQPILLHVLENLHEPHSVSSLARHAVMSERTFARRFVAETGTTPHRWLLQQRVLRARVLLERSDASIEQIAGDVGFSSAALLRAHFQTVVGTSPQRYRRAFSTT</sequence>
<proteinExistence type="predicted"/>
<protein>
    <submittedName>
        <fullName evidence="5">HTH-type transcriptional regulator CdhR</fullName>
    </submittedName>
</protein>
<dbReference type="InterPro" id="IPR018060">
    <property type="entry name" value="HTH_AraC"/>
</dbReference>
<dbReference type="SUPFAM" id="SSF46689">
    <property type="entry name" value="Homeodomain-like"/>
    <property type="match status" value="2"/>
</dbReference>
<evidence type="ECO:0000313" key="6">
    <source>
        <dbReference type="Proteomes" id="UP000419743"/>
    </source>
</evidence>
<gene>
    <name evidence="5" type="primary">cdhR_4</name>
    <name evidence="5" type="ORF">HALOF300_03854</name>
</gene>
<keyword evidence="1" id="KW-0805">Transcription regulation</keyword>
<dbReference type="SUPFAM" id="SSF52317">
    <property type="entry name" value="Class I glutamine amidotransferase-like"/>
    <property type="match status" value="1"/>
</dbReference>
<evidence type="ECO:0000256" key="1">
    <source>
        <dbReference type="ARBA" id="ARBA00023015"/>
    </source>
</evidence>
<dbReference type="Gene3D" id="1.10.10.60">
    <property type="entry name" value="Homeodomain-like"/>
    <property type="match status" value="1"/>
</dbReference>
<dbReference type="EMBL" id="CACRYJ010000057">
    <property type="protein sequence ID" value="VZO39159.1"/>
    <property type="molecule type" value="Genomic_DNA"/>
</dbReference>
<keyword evidence="2" id="KW-0804">Transcription</keyword>
<organism evidence="5 6">
    <name type="scientific">Occultella aeris</name>
    <dbReference type="NCBI Taxonomy" id="2761496"/>
    <lineage>
        <taxon>Bacteria</taxon>
        <taxon>Bacillati</taxon>
        <taxon>Actinomycetota</taxon>
        <taxon>Actinomycetes</taxon>
        <taxon>Micrococcales</taxon>
        <taxon>Ruaniaceae</taxon>
        <taxon>Occultella</taxon>
    </lineage>
</organism>
<feature type="domain" description="HTH araC/xylS-type" evidence="4">
    <location>
        <begin position="215"/>
        <end position="313"/>
    </location>
</feature>
<name>A0A7M4DNX3_9MICO</name>
<accession>A0A7M4DNX3</accession>
<dbReference type="GO" id="GO:0043565">
    <property type="term" value="F:sequence-specific DNA binding"/>
    <property type="evidence" value="ECO:0007669"/>
    <property type="project" value="InterPro"/>
</dbReference>
<dbReference type="Pfam" id="PF01965">
    <property type="entry name" value="DJ-1_PfpI"/>
    <property type="match status" value="1"/>
</dbReference>
<dbReference type="CDD" id="cd03137">
    <property type="entry name" value="GATase1_AraC_1"/>
    <property type="match status" value="1"/>
</dbReference>
<reference evidence="5 6" key="1">
    <citation type="submission" date="2019-11" db="EMBL/GenBank/DDBJ databases">
        <authorList>
            <person name="Criscuolo A."/>
        </authorList>
    </citation>
    <scope>NUCLEOTIDE SEQUENCE [LARGE SCALE GENOMIC DNA]</scope>
    <source>
        <strain evidence="5">CIP111667</strain>
    </source>
</reference>
<dbReference type="PANTHER" id="PTHR43130:SF3">
    <property type="entry name" value="HTH-TYPE TRANSCRIPTIONAL REGULATOR RV1931C"/>
    <property type="match status" value="1"/>
</dbReference>
<dbReference type="PROSITE" id="PS01124">
    <property type="entry name" value="HTH_ARAC_FAMILY_2"/>
    <property type="match status" value="1"/>
</dbReference>
<evidence type="ECO:0000256" key="2">
    <source>
        <dbReference type="ARBA" id="ARBA00023163"/>
    </source>
</evidence>
<dbReference type="RefSeq" id="WP_156742506.1">
    <property type="nucleotide sequence ID" value="NZ_CACRYJ010000057.1"/>
</dbReference>
<keyword evidence="3" id="KW-0732">Signal</keyword>
<evidence type="ECO:0000313" key="5">
    <source>
        <dbReference type="EMBL" id="VZO39159.1"/>
    </source>
</evidence>
<evidence type="ECO:0000259" key="4">
    <source>
        <dbReference type="PROSITE" id="PS01124"/>
    </source>
</evidence>
<dbReference type="GO" id="GO:0003700">
    <property type="term" value="F:DNA-binding transcription factor activity"/>
    <property type="evidence" value="ECO:0007669"/>
    <property type="project" value="InterPro"/>
</dbReference>
<dbReference type="Pfam" id="PF12833">
    <property type="entry name" value="HTH_18"/>
    <property type="match status" value="1"/>
</dbReference>
<dbReference type="Gene3D" id="3.40.50.880">
    <property type="match status" value="1"/>
</dbReference>
<dbReference type="Proteomes" id="UP000419743">
    <property type="component" value="Unassembled WGS sequence"/>
</dbReference>